<organism evidence="4 6">
    <name type="scientific">Candidatus Chlorohelix allophototropha</name>
    <dbReference type="NCBI Taxonomy" id="3003348"/>
    <lineage>
        <taxon>Bacteria</taxon>
        <taxon>Bacillati</taxon>
        <taxon>Chloroflexota</taxon>
        <taxon>Chloroflexia</taxon>
        <taxon>Candidatus Chloroheliales</taxon>
        <taxon>Candidatus Chloroheliaceae</taxon>
        <taxon>Candidatus Chlorohelix</taxon>
    </lineage>
</organism>
<reference evidence="5" key="2">
    <citation type="journal article" date="2024" name="Nature">
        <title>Anoxygenic phototroph of the Chloroflexota uses a type I reaction centre.</title>
        <authorList>
            <person name="Tsuji J.M."/>
            <person name="Shaw N.A."/>
            <person name="Nagashima S."/>
            <person name="Venkiteswaran J.J."/>
            <person name="Schiff S.L."/>
            <person name="Watanabe T."/>
            <person name="Fukui M."/>
            <person name="Hanada S."/>
            <person name="Tank M."/>
            <person name="Neufeld J.D."/>
        </authorList>
    </citation>
    <scope>NUCLEOTIDE SEQUENCE</scope>
    <source>
        <strain evidence="5">L227-S17</strain>
    </source>
</reference>
<feature type="domain" description="DUF6537" evidence="3">
    <location>
        <begin position="341"/>
        <end position="546"/>
    </location>
</feature>
<keyword evidence="7" id="KW-1185">Reference proteome</keyword>
<dbReference type="InterPro" id="IPR052198">
    <property type="entry name" value="IorB_Oxidoreductase"/>
</dbReference>
<sequence>MLQDVTQIERLRYKPTIQITTILVGAIGGQGGNVLVEWLFLAADLSGFRAQSVSLPGLSQRGGATSYYMEIASLPENNKIENPIAELEKAVFGQHPFPGMVDVLLGQELLELGRLVQQGYASKRTTVVANSQRFYTTSEKMPAFDGRYPTEKIVEAVAQMSGAYSIIDVPQIARQHGLGDLSSNALMLGALSVLPGVLPIPVEAYRNAIQQFGLAVEMNLKAFEVGRSYQIEELQREANATQAKPEPAQDPLPRSLAALPKPLFNANGAADSGEPVPAKPRRTINLIPVAHSSGNRAEKKDVAALIERHSNELPLKWKADFRALTAEIQAQFPEKLHWALIEAAYQCADYQNLAYARRYLKEVARVFKLDSETHAWKLTEAYARVLSMRTTYEDAVRVASLKIQHGRFSRIRQEMKVADGQVLVLTDYLKPDAPEIYGIFPNALVSPMLLLGKLTGIGTWAEKKYFTLQLHPQPNTFSGYLTFAFLTWFKPLRPVSHRANREWKQIGNFTRDVEKFALLDYELAMLVVESGRLVKGYGDTRRKMFEAHDRFVIKVLEVSIKVESKCKTGNEESAYPLTLALGKRALRLVAQDDRGSGWAEQLADWALGEFKNNTPIPEIIKGLEPKAKTLSTKA</sequence>
<proteinExistence type="predicted"/>
<dbReference type="EMBL" id="JACATZ010000001">
    <property type="protein sequence ID" value="NWJ44644.1"/>
    <property type="molecule type" value="Genomic_DNA"/>
</dbReference>
<reference evidence="4 6" key="1">
    <citation type="submission" date="2020-06" db="EMBL/GenBank/DDBJ databases">
        <title>Anoxygenic phototrophic Chloroflexota member uses a Type I reaction center.</title>
        <authorList>
            <person name="Tsuji J.M."/>
            <person name="Shaw N.A."/>
            <person name="Nagashima S."/>
            <person name="Venkiteswaran J."/>
            <person name="Schiff S.L."/>
            <person name="Hanada S."/>
            <person name="Tank M."/>
            <person name="Neufeld J.D."/>
        </authorList>
    </citation>
    <scope>NUCLEOTIDE SEQUENCE [LARGE SCALE GENOMIC DNA]</scope>
    <source>
        <strain evidence="4">L227-S17</strain>
    </source>
</reference>
<dbReference type="InterPro" id="IPR019752">
    <property type="entry name" value="Pyrv/ketoisovalerate_OxRed_cat"/>
</dbReference>
<evidence type="ECO:0000313" key="7">
    <source>
        <dbReference type="Proteomes" id="UP001431572"/>
    </source>
</evidence>
<dbReference type="Pfam" id="PF01558">
    <property type="entry name" value="POR"/>
    <property type="match status" value="1"/>
</dbReference>
<evidence type="ECO:0000256" key="1">
    <source>
        <dbReference type="ARBA" id="ARBA00023002"/>
    </source>
</evidence>
<evidence type="ECO:0000313" key="4">
    <source>
        <dbReference type="EMBL" id="NWJ44644.1"/>
    </source>
</evidence>
<dbReference type="Proteomes" id="UP001431572">
    <property type="component" value="Chromosome 1"/>
</dbReference>
<dbReference type="RefSeq" id="WP_341468421.1">
    <property type="nucleotide sequence ID" value="NZ_CP128399.1"/>
</dbReference>
<evidence type="ECO:0000313" key="6">
    <source>
        <dbReference type="Proteomes" id="UP000521676"/>
    </source>
</evidence>
<protein>
    <submittedName>
        <fullName evidence="4">Indolepyruvate oxidoreductase subunit beta family protein</fullName>
    </submittedName>
</protein>
<keyword evidence="1" id="KW-0560">Oxidoreductase</keyword>
<dbReference type="GO" id="GO:0016903">
    <property type="term" value="F:oxidoreductase activity, acting on the aldehyde or oxo group of donors"/>
    <property type="evidence" value="ECO:0007669"/>
    <property type="project" value="InterPro"/>
</dbReference>
<dbReference type="Pfam" id="PF20169">
    <property type="entry name" value="DUF6537"/>
    <property type="match status" value="1"/>
</dbReference>
<evidence type="ECO:0000313" key="5">
    <source>
        <dbReference type="EMBL" id="WJW66533.1"/>
    </source>
</evidence>
<evidence type="ECO:0000259" key="3">
    <source>
        <dbReference type="Pfam" id="PF20169"/>
    </source>
</evidence>
<dbReference type="InterPro" id="IPR002869">
    <property type="entry name" value="Pyrv_flavodox_OxRed_cen"/>
</dbReference>
<dbReference type="PANTHER" id="PTHR43854:SF1">
    <property type="entry name" value="INDOLEPYRUVATE OXIDOREDUCTASE SUBUNIT IORB"/>
    <property type="match status" value="1"/>
</dbReference>
<dbReference type="InterPro" id="IPR046667">
    <property type="entry name" value="DUF6537"/>
</dbReference>
<dbReference type="EMBL" id="CP128399">
    <property type="protein sequence ID" value="WJW66533.1"/>
    <property type="molecule type" value="Genomic_DNA"/>
</dbReference>
<evidence type="ECO:0000259" key="2">
    <source>
        <dbReference type="Pfam" id="PF01558"/>
    </source>
</evidence>
<dbReference type="NCBIfam" id="NF006179">
    <property type="entry name" value="PRK08312.1"/>
    <property type="match status" value="1"/>
</dbReference>
<name>A0A8T7LRI6_9CHLR</name>
<dbReference type="Proteomes" id="UP000521676">
    <property type="component" value="Unassembled WGS sequence"/>
</dbReference>
<accession>A0A8T7LRI6</accession>
<dbReference type="AlphaFoldDB" id="A0A8T7LRI6"/>
<feature type="domain" description="Pyruvate/ketoisovalerate oxidoreductase catalytic" evidence="2">
    <location>
        <begin position="28"/>
        <end position="227"/>
    </location>
</feature>
<dbReference type="Gene3D" id="3.40.920.10">
    <property type="entry name" value="Pyruvate-ferredoxin oxidoreductase, PFOR, domain III"/>
    <property type="match status" value="1"/>
</dbReference>
<dbReference type="PANTHER" id="PTHR43854">
    <property type="entry name" value="INDOLEPYRUVATE OXIDOREDUCTASE SUBUNIT IORB"/>
    <property type="match status" value="1"/>
</dbReference>
<dbReference type="SUPFAM" id="SSF53323">
    <property type="entry name" value="Pyruvate-ferredoxin oxidoreductase, PFOR, domain III"/>
    <property type="match status" value="1"/>
</dbReference>
<gene>
    <name evidence="4" type="ORF">HXX08_02080</name>
    <name evidence="5" type="ORF">OZ401_002336</name>
</gene>